<reference evidence="2" key="2">
    <citation type="submission" date="2022-10" db="EMBL/GenBank/DDBJ databases">
        <authorList>
            <consortium name="ENA_rothamsted_submissions"/>
            <consortium name="culmorum"/>
            <person name="King R."/>
        </authorList>
    </citation>
    <scope>NUCLEOTIDE SEQUENCE</scope>
</reference>
<dbReference type="Proteomes" id="UP001153737">
    <property type="component" value="Chromosome 3"/>
</dbReference>
<accession>A0A9N9X3A2</accession>
<name>A0A9N9X3A2_PHACE</name>
<dbReference type="OrthoDB" id="188713at2759"/>
<protein>
    <recommendedName>
        <fullName evidence="1">Reverse transcriptase domain-containing protein</fullName>
    </recommendedName>
</protein>
<feature type="domain" description="Reverse transcriptase" evidence="1">
    <location>
        <begin position="867"/>
        <end position="925"/>
    </location>
</feature>
<dbReference type="InterPro" id="IPR043502">
    <property type="entry name" value="DNA/RNA_pol_sf"/>
</dbReference>
<sequence>MLKWCQENVNITTQNNIIEILGERTTDIMIEELDIASQVQETGPVTSTSTLEEYQSQISQIEGETNNSIQNIQKHLIEEDIRVEYLVLRNDTFVDSGEIQAINGIDVNDVPANILNINDGFHFDTSLEFVYLRTHEPILTNNVNNHSIESILRRTNILENVTVNGIVNFKDGLESDKLDDMNIGIQNSLLNMGDQSLGNFTSISLTAEKVAAAILNDHLLKNLENENKDKEGEEPKKSVDSVNVDNLIVGGFINDVDIPTLYKYALRRKNLQNITETYYFDSVKAESLISDDLSGKQVSNNLIPITEGTYFINKDVMFNKDLSVNNLTATQNLNNINVMDGNLDVLLKKSDERQYVSGTKSFENLELLSPINLHGKIRGKAFETMSPLVKVDQDVEINGDVRITGNAVSEGTIRLKNIITNDKKKSLENLLENGVKLNSDIMPTHLVFSQHINVDDLSTDTINSIDPRSWLVNGAKQIQIVHAPKQFNGDLEIEGDTTCRRINDIDMEELEGNVLRKDGDQIISGKHYVKYVATEKMINTNSTRFGRHPWKDVLITSEHQTIHGNMFIRKDLSARSMVISNMTVRGLIESLNAKKILNDAVTINHHLRLAGDKTFRNLIIDDLKLKTSHFEKVLEQLAENTLELSNVKTLENVNVESLHFTQSFNDVSNVVLKNENETEKMMVELGDQEFNSIKVFGNVFIESNCLNNIDMSDLYLNTVKVDEPHQFDFVDFANDVIVSDTIALAGHVDNLDLDNIFQNEVGGQQTILDVLDKKHFHENVTILGAVHINGNLNGVNVSDLCGFASDIKDAGSRLILEGSRADKVPVFRSTSAFRSWVQFPATAGIFLMAQESVWDHTLKEIALITPFELFEQTRMSFGSRNAAQTFQRFIDNITRWLDLCYAYSDDILIASSSEVDHKSYLRQLFK</sequence>
<evidence type="ECO:0000259" key="1">
    <source>
        <dbReference type="Pfam" id="PF00078"/>
    </source>
</evidence>
<dbReference type="InterPro" id="IPR043128">
    <property type="entry name" value="Rev_trsase/Diguanyl_cyclase"/>
</dbReference>
<gene>
    <name evidence="2" type="ORF">PHAECO_LOCUS7026</name>
</gene>
<reference evidence="2" key="1">
    <citation type="submission" date="2022-01" db="EMBL/GenBank/DDBJ databases">
        <authorList>
            <person name="King R."/>
        </authorList>
    </citation>
    <scope>NUCLEOTIDE SEQUENCE</scope>
</reference>
<evidence type="ECO:0000313" key="2">
    <source>
        <dbReference type="EMBL" id="CAG9820000.1"/>
    </source>
</evidence>
<dbReference type="SUPFAM" id="SSF56672">
    <property type="entry name" value="DNA/RNA polymerases"/>
    <property type="match status" value="1"/>
</dbReference>
<evidence type="ECO:0000313" key="3">
    <source>
        <dbReference type="Proteomes" id="UP001153737"/>
    </source>
</evidence>
<dbReference type="Pfam" id="PF00078">
    <property type="entry name" value="RVT_1"/>
    <property type="match status" value="1"/>
</dbReference>
<dbReference type="Gene3D" id="3.10.10.10">
    <property type="entry name" value="HIV Type 1 Reverse Transcriptase, subunit A, domain 1"/>
    <property type="match status" value="1"/>
</dbReference>
<dbReference type="Gene3D" id="3.30.70.270">
    <property type="match status" value="1"/>
</dbReference>
<keyword evidence="3" id="KW-1185">Reference proteome</keyword>
<organism evidence="2 3">
    <name type="scientific">Phaedon cochleariae</name>
    <name type="common">Mustard beetle</name>
    <dbReference type="NCBI Taxonomy" id="80249"/>
    <lineage>
        <taxon>Eukaryota</taxon>
        <taxon>Metazoa</taxon>
        <taxon>Ecdysozoa</taxon>
        <taxon>Arthropoda</taxon>
        <taxon>Hexapoda</taxon>
        <taxon>Insecta</taxon>
        <taxon>Pterygota</taxon>
        <taxon>Neoptera</taxon>
        <taxon>Endopterygota</taxon>
        <taxon>Coleoptera</taxon>
        <taxon>Polyphaga</taxon>
        <taxon>Cucujiformia</taxon>
        <taxon>Chrysomeloidea</taxon>
        <taxon>Chrysomelidae</taxon>
        <taxon>Chrysomelinae</taxon>
        <taxon>Chrysomelini</taxon>
        <taxon>Phaedon</taxon>
    </lineage>
</organism>
<dbReference type="InterPro" id="IPR000477">
    <property type="entry name" value="RT_dom"/>
</dbReference>
<proteinExistence type="predicted"/>
<dbReference type="EMBL" id="OU896709">
    <property type="protein sequence ID" value="CAG9820000.1"/>
    <property type="molecule type" value="Genomic_DNA"/>
</dbReference>
<dbReference type="GO" id="GO:0071897">
    <property type="term" value="P:DNA biosynthetic process"/>
    <property type="evidence" value="ECO:0007669"/>
    <property type="project" value="UniProtKB-ARBA"/>
</dbReference>
<dbReference type="AlphaFoldDB" id="A0A9N9X3A2"/>